<feature type="transmembrane region" description="Helical" evidence="9">
    <location>
        <begin position="376"/>
        <end position="400"/>
    </location>
</feature>
<organism evidence="10 11">
    <name type="scientific">Megasphaera hominis</name>
    <dbReference type="NCBI Taxonomy" id="159836"/>
    <lineage>
        <taxon>Bacteria</taxon>
        <taxon>Bacillati</taxon>
        <taxon>Bacillota</taxon>
        <taxon>Negativicutes</taxon>
        <taxon>Veillonellales</taxon>
        <taxon>Veillonellaceae</taxon>
        <taxon>Megasphaera</taxon>
    </lineage>
</organism>
<keyword evidence="7 9" id="KW-1133">Transmembrane helix</keyword>
<evidence type="ECO:0000256" key="4">
    <source>
        <dbReference type="ARBA" id="ARBA00022475"/>
    </source>
</evidence>
<comment type="similarity">
    <text evidence="2 9">Belongs to the branched chain amino acid transporter family.</text>
</comment>
<dbReference type="PANTHER" id="PTHR30588:SF7">
    <property type="entry name" value="BRANCHED-CHAIN AMINO ACID CARRIER PROTEIN SAOUHSC_01411-RELATED"/>
    <property type="match status" value="1"/>
</dbReference>
<feature type="transmembrane region" description="Helical" evidence="9">
    <location>
        <begin position="36"/>
        <end position="56"/>
    </location>
</feature>
<dbReference type="Proteomes" id="UP000606870">
    <property type="component" value="Unassembled WGS sequence"/>
</dbReference>
<feature type="transmembrane region" description="Helical" evidence="9">
    <location>
        <begin position="115"/>
        <end position="134"/>
    </location>
</feature>
<dbReference type="NCBIfam" id="TIGR00796">
    <property type="entry name" value="livcs"/>
    <property type="match status" value="1"/>
</dbReference>
<dbReference type="InterPro" id="IPR004685">
    <property type="entry name" value="Brnchd-chn_aa_trnsp_Livcs"/>
</dbReference>
<keyword evidence="8 9" id="KW-0472">Membrane</keyword>
<name>A0ABR6VI75_9FIRM</name>
<evidence type="ECO:0000313" key="11">
    <source>
        <dbReference type="Proteomes" id="UP000606870"/>
    </source>
</evidence>
<proteinExistence type="inferred from homology"/>
<evidence type="ECO:0000256" key="9">
    <source>
        <dbReference type="RuleBase" id="RU362122"/>
    </source>
</evidence>
<evidence type="ECO:0000256" key="8">
    <source>
        <dbReference type="ARBA" id="ARBA00023136"/>
    </source>
</evidence>
<comment type="subcellular location">
    <subcellularLocation>
        <location evidence="1 9">Cell membrane</location>
        <topology evidence="1 9">Multi-pass membrane protein</topology>
    </subcellularLocation>
</comment>
<gene>
    <name evidence="10" type="primary">brnQ</name>
    <name evidence="10" type="ORF">H8J70_06750</name>
</gene>
<feature type="transmembrane region" description="Helical" evidence="9">
    <location>
        <begin position="282"/>
        <end position="308"/>
    </location>
</feature>
<feature type="transmembrane region" description="Helical" evidence="9">
    <location>
        <begin position="320"/>
        <end position="340"/>
    </location>
</feature>
<accession>A0ABR6VI75</accession>
<feature type="transmembrane region" description="Helical" evidence="9">
    <location>
        <begin position="186"/>
        <end position="209"/>
    </location>
</feature>
<dbReference type="PANTHER" id="PTHR30588">
    <property type="entry name" value="BRANCHED-CHAIN AMINO ACID TRANSPORT SYSTEM 2 CARRIER PROTEIN"/>
    <property type="match status" value="1"/>
</dbReference>
<feature type="transmembrane region" description="Helical" evidence="9">
    <location>
        <begin position="7"/>
        <end position="24"/>
    </location>
</feature>
<feature type="transmembrane region" description="Helical" evidence="9">
    <location>
        <begin position="412"/>
        <end position="429"/>
    </location>
</feature>
<sequence length="444" mass="47191">MVKKGMQIGLLIFGMTFGAGNLIFPPSLGFQAGPAFVPAIIGFIISGVGMPVVSLIMGTFNPGGFRAEMNRKISPLFSLVILTLIYLAIGPLMAIPRTAATSFSVGILPIAGDGTWQLAVYTLLYFALAWWLSITPSKLLSRIGKVLTPIFAIMIVILFVVGLMVYTSPELAMPAGKYASAAFGSGFIEGYNTVDTIAAFAFCIIALQTMQQMGFASKREYYISVWAAGASVAVLMGGLYLGLGLLGNHFPIPPEVYQNPSINLGAYVLTQASYTLLGSVGVWFLAVMVALACFTTSVGLIAAVSEFFAAEFPRISYKGYVTIITVFSFAVANMGLNQIITVSLPLLLFVYPIAITVVMLIIVNKFVRLSRPGMRLCVAVAGICAVIDILHQFAGVALAGTIMEGLPLGTSGLGWMVPVCICLLLSLVLPQKITGQVDVVEETK</sequence>
<evidence type="ECO:0000313" key="10">
    <source>
        <dbReference type="EMBL" id="MBC3536945.1"/>
    </source>
</evidence>
<keyword evidence="3 9" id="KW-0813">Transport</keyword>
<keyword evidence="4" id="KW-1003">Cell membrane</keyword>
<dbReference type="Pfam" id="PF05525">
    <property type="entry name" value="Branch_AA_trans"/>
    <property type="match status" value="1"/>
</dbReference>
<keyword evidence="11" id="KW-1185">Reference proteome</keyword>
<protein>
    <recommendedName>
        <fullName evidence="9">Branched-chain amino acid transport system carrier protein</fullName>
    </recommendedName>
</protein>
<evidence type="ECO:0000256" key="5">
    <source>
        <dbReference type="ARBA" id="ARBA00022692"/>
    </source>
</evidence>
<keyword evidence="6 9" id="KW-0029">Amino-acid transport</keyword>
<feature type="transmembrane region" description="Helical" evidence="9">
    <location>
        <begin position="76"/>
        <end position="95"/>
    </location>
</feature>
<evidence type="ECO:0000256" key="3">
    <source>
        <dbReference type="ARBA" id="ARBA00022448"/>
    </source>
</evidence>
<comment type="function">
    <text evidence="9">Component of the transport system for branched-chain amino acids.</text>
</comment>
<dbReference type="EMBL" id="JACOGK010000017">
    <property type="protein sequence ID" value="MBC3536945.1"/>
    <property type="molecule type" value="Genomic_DNA"/>
</dbReference>
<dbReference type="RefSeq" id="WP_186503101.1">
    <property type="nucleotide sequence ID" value="NZ_JACOGK010000017.1"/>
</dbReference>
<keyword evidence="5 9" id="KW-0812">Transmembrane</keyword>
<evidence type="ECO:0000256" key="1">
    <source>
        <dbReference type="ARBA" id="ARBA00004651"/>
    </source>
</evidence>
<comment type="caution">
    <text evidence="10">The sequence shown here is derived from an EMBL/GenBank/DDBJ whole genome shotgun (WGS) entry which is preliminary data.</text>
</comment>
<evidence type="ECO:0000256" key="2">
    <source>
        <dbReference type="ARBA" id="ARBA00008540"/>
    </source>
</evidence>
<reference evidence="10 11" key="1">
    <citation type="submission" date="2020-08" db="EMBL/GenBank/DDBJ databases">
        <authorList>
            <person name="Liu C."/>
            <person name="Sun Q."/>
        </authorList>
    </citation>
    <scope>NUCLEOTIDE SEQUENCE [LARGE SCALE GENOMIC DNA]</scope>
    <source>
        <strain evidence="10 11">NSJ-59</strain>
    </source>
</reference>
<feature type="transmembrane region" description="Helical" evidence="9">
    <location>
        <begin position="346"/>
        <end position="364"/>
    </location>
</feature>
<evidence type="ECO:0000256" key="6">
    <source>
        <dbReference type="ARBA" id="ARBA00022970"/>
    </source>
</evidence>
<feature type="transmembrane region" description="Helical" evidence="9">
    <location>
        <begin position="146"/>
        <end position="166"/>
    </location>
</feature>
<evidence type="ECO:0000256" key="7">
    <source>
        <dbReference type="ARBA" id="ARBA00022989"/>
    </source>
</evidence>
<feature type="transmembrane region" description="Helical" evidence="9">
    <location>
        <begin position="221"/>
        <end position="243"/>
    </location>
</feature>